<feature type="compositionally biased region" description="Basic and acidic residues" evidence="1">
    <location>
        <begin position="374"/>
        <end position="384"/>
    </location>
</feature>
<dbReference type="AlphaFoldDB" id="A0AAN9YUL9"/>
<dbReference type="Proteomes" id="UP001320420">
    <property type="component" value="Unassembled WGS sequence"/>
</dbReference>
<dbReference type="GO" id="GO:0005634">
    <property type="term" value="C:nucleus"/>
    <property type="evidence" value="ECO:0007669"/>
    <property type="project" value="TreeGrafter"/>
</dbReference>
<keyword evidence="4" id="KW-1185">Reference proteome</keyword>
<evidence type="ECO:0000256" key="1">
    <source>
        <dbReference type="SAM" id="MobiDB-lite"/>
    </source>
</evidence>
<dbReference type="PANTHER" id="PTHR12360">
    <property type="entry name" value="NUCLEAR TRANSCRIPTION FACTOR, X-BOX BINDING 1 NFX1"/>
    <property type="match status" value="1"/>
</dbReference>
<feature type="compositionally biased region" description="Basic and acidic residues" evidence="1">
    <location>
        <begin position="393"/>
        <end position="402"/>
    </location>
</feature>
<dbReference type="InterPro" id="IPR036867">
    <property type="entry name" value="R3H_dom_sf"/>
</dbReference>
<dbReference type="PANTHER" id="PTHR12360:SF12">
    <property type="entry name" value="TRANSCRIPTIONAL REPRESSOR NF-X1"/>
    <property type="match status" value="1"/>
</dbReference>
<dbReference type="GO" id="GO:0000981">
    <property type="term" value="F:DNA-binding transcription factor activity, RNA polymerase II-specific"/>
    <property type="evidence" value="ECO:0007669"/>
    <property type="project" value="TreeGrafter"/>
</dbReference>
<feature type="domain" description="R3H" evidence="2">
    <location>
        <begin position="130"/>
        <end position="193"/>
    </location>
</feature>
<evidence type="ECO:0000313" key="3">
    <source>
        <dbReference type="EMBL" id="KAK7755207.1"/>
    </source>
</evidence>
<evidence type="ECO:0000313" key="4">
    <source>
        <dbReference type="Proteomes" id="UP001320420"/>
    </source>
</evidence>
<dbReference type="PROSITE" id="PS51061">
    <property type="entry name" value="R3H"/>
    <property type="match status" value="1"/>
</dbReference>
<feature type="compositionally biased region" description="Low complexity" evidence="1">
    <location>
        <begin position="348"/>
        <end position="369"/>
    </location>
</feature>
<dbReference type="SUPFAM" id="SSF82708">
    <property type="entry name" value="R3H domain"/>
    <property type="match status" value="1"/>
</dbReference>
<dbReference type="Gene3D" id="3.30.1370.50">
    <property type="entry name" value="R3H-like domain"/>
    <property type="match status" value="1"/>
</dbReference>
<protein>
    <submittedName>
        <fullName evidence="3">FKBP12-associated protein</fullName>
    </submittedName>
</protein>
<accession>A0AAN9YUL9</accession>
<dbReference type="SMART" id="SM00393">
    <property type="entry name" value="R3H"/>
    <property type="match status" value="1"/>
</dbReference>
<gene>
    <name evidence="3" type="primary">FAP1</name>
    <name evidence="3" type="ORF">SLS62_002712</name>
</gene>
<dbReference type="InterPro" id="IPR001374">
    <property type="entry name" value="R3H_dom"/>
</dbReference>
<dbReference type="Pfam" id="PF01424">
    <property type="entry name" value="R3H"/>
    <property type="match status" value="1"/>
</dbReference>
<proteinExistence type="predicted"/>
<comment type="caution">
    <text evidence="3">The sequence shown here is derived from an EMBL/GenBank/DDBJ whole genome shotgun (WGS) entry which is preliminary data.</text>
</comment>
<organism evidence="3 4">
    <name type="scientific">Diatrype stigma</name>
    <dbReference type="NCBI Taxonomy" id="117547"/>
    <lineage>
        <taxon>Eukaryota</taxon>
        <taxon>Fungi</taxon>
        <taxon>Dikarya</taxon>
        <taxon>Ascomycota</taxon>
        <taxon>Pezizomycotina</taxon>
        <taxon>Sordariomycetes</taxon>
        <taxon>Xylariomycetidae</taxon>
        <taxon>Xylariales</taxon>
        <taxon>Diatrypaceae</taxon>
        <taxon>Diatrype</taxon>
    </lineage>
</organism>
<feature type="region of interest" description="Disordered" evidence="1">
    <location>
        <begin position="340"/>
        <end position="402"/>
    </location>
</feature>
<sequence>MWKNCHRPGECEDADIPGSHCNQPCMKSRQSCDHEDMEQCHAPYPCKEDKPCQAKTFLTCECQHRKQEVRCMASKTNPWPQRLTLKCDDECLRLQRNARLANALNIDPQTHTDDHIPYSDTTLKFYREHTKWADTYEREYRVFASDPAEKRVRFKPMQSYQRAFLHSLAEDFGFDSESSDPEPHRHVCLFKTPRFVSAPMKTLSQCVRIRATQAQQASTTTQASTTSDDMALKQLPYNALLLSEPRFGLTVEDIDAALKRDYAAHPTIKIQTSFLPSEEVVLKGSGSWTPQALETSLSSLKPALATTIRRLDLAKGVSLCHVDDSLNVLRREAKPQARSDGWSAVIGRSAARPKPASSASGPSSMPLRSRFVALRREPKKKAEESVDEDWEAAAEKLDENEE</sequence>
<name>A0AAN9YUL9_9PEZI</name>
<dbReference type="InterPro" id="IPR034078">
    <property type="entry name" value="NFX1_fam"/>
</dbReference>
<dbReference type="GO" id="GO:0000977">
    <property type="term" value="F:RNA polymerase II transcription regulatory region sequence-specific DNA binding"/>
    <property type="evidence" value="ECO:0007669"/>
    <property type="project" value="TreeGrafter"/>
</dbReference>
<reference evidence="3 4" key="1">
    <citation type="submission" date="2024-02" db="EMBL/GenBank/DDBJ databases">
        <title>De novo assembly and annotation of 12 fungi associated with fruit tree decline syndrome in Ontario, Canada.</title>
        <authorList>
            <person name="Sulman M."/>
            <person name="Ellouze W."/>
            <person name="Ilyukhin E."/>
        </authorList>
    </citation>
    <scope>NUCLEOTIDE SEQUENCE [LARGE SCALE GENOMIC DNA]</scope>
    <source>
        <strain evidence="3 4">M11/M66-122</strain>
    </source>
</reference>
<dbReference type="GO" id="GO:0000122">
    <property type="term" value="P:negative regulation of transcription by RNA polymerase II"/>
    <property type="evidence" value="ECO:0007669"/>
    <property type="project" value="TreeGrafter"/>
</dbReference>
<evidence type="ECO:0000259" key="2">
    <source>
        <dbReference type="PROSITE" id="PS51061"/>
    </source>
</evidence>
<dbReference type="FunFam" id="3.30.1370.50:FF:000006">
    <property type="entry name" value="NF-X1 finger transcription factor"/>
    <property type="match status" value="1"/>
</dbReference>
<dbReference type="EMBL" id="JAKJXP020000014">
    <property type="protein sequence ID" value="KAK7755207.1"/>
    <property type="molecule type" value="Genomic_DNA"/>
</dbReference>